<dbReference type="InterPro" id="IPR036505">
    <property type="entry name" value="Amidase/PGRP_sf"/>
</dbReference>
<dbReference type="GO" id="GO:0008745">
    <property type="term" value="F:N-acetylmuramoyl-L-alanine amidase activity"/>
    <property type="evidence" value="ECO:0007669"/>
    <property type="project" value="InterPro"/>
</dbReference>
<dbReference type="Gene3D" id="3.40.80.10">
    <property type="entry name" value="Peptidoglycan recognition protein-like"/>
    <property type="match status" value="1"/>
</dbReference>
<proteinExistence type="predicted"/>
<evidence type="ECO:0000313" key="2">
    <source>
        <dbReference type="Proteomes" id="UP000828390"/>
    </source>
</evidence>
<reference evidence="1" key="2">
    <citation type="submission" date="2020-11" db="EMBL/GenBank/DDBJ databases">
        <authorList>
            <person name="McCartney M.A."/>
            <person name="Auch B."/>
            <person name="Kono T."/>
            <person name="Mallez S."/>
            <person name="Becker A."/>
            <person name="Gohl D.M."/>
            <person name="Silverstein K.A.T."/>
            <person name="Koren S."/>
            <person name="Bechman K.B."/>
            <person name="Herman A."/>
            <person name="Abrahante J.E."/>
            <person name="Garbe J."/>
        </authorList>
    </citation>
    <scope>NUCLEOTIDE SEQUENCE</scope>
    <source>
        <strain evidence="1">Duluth1</strain>
        <tissue evidence="1">Whole animal</tissue>
    </source>
</reference>
<comment type="caution">
    <text evidence="1">The sequence shown here is derived from an EMBL/GenBank/DDBJ whole genome shotgun (WGS) entry which is preliminary data.</text>
</comment>
<dbReference type="EMBL" id="JAIWYP010000002">
    <property type="protein sequence ID" value="KAH3862497.1"/>
    <property type="molecule type" value="Genomic_DNA"/>
</dbReference>
<dbReference type="Proteomes" id="UP000828390">
    <property type="component" value="Unassembled WGS sequence"/>
</dbReference>
<organism evidence="1 2">
    <name type="scientific">Dreissena polymorpha</name>
    <name type="common">Zebra mussel</name>
    <name type="synonym">Mytilus polymorpha</name>
    <dbReference type="NCBI Taxonomy" id="45954"/>
    <lineage>
        <taxon>Eukaryota</taxon>
        <taxon>Metazoa</taxon>
        <taxon>Spiralia</taxon>
        <taxon>Lophotrochozoa</taxon>
        <taxon>Mollusca</taxon>
        <taxon>Bivalvia</taxon>
        <taxon>Autobranchia</taxon>
        <taxon>Heteroconchia</taxon>
        <taxon>Euheterodonta</taxon>
        <taxon>Imparidentia</taxon>
        <taxon>Neoheterodontei</taxon>
        <taxon>Myida</taxon>
        <taxon>Dreissenoidea</taxon>
        <taxon>Dreissenidae</taxon>
        <taxon>Dreissena</taxon>
    </lineage>
</organism>
<sequence>MLYCKERLDARRIYIHTSLRRIRLSSCECCQVSGCPHIVTSHEWGARAATSYNGDLHITPKYMFIHHGASGSKAECTNVVKNYQNYHMGGHGK</sequence>
<dbReference type="SUPFAM" id="SSF55846">
    <property type="entry name" value="N-acetylmuramoyl-L-alanine amidase-like"/>
    <property type="match status" value="1"/>
</dbReference>
<keyword evidence="2" id="KW-1185">Reference proteome</keyword>
<dbReference type="GO" id="GO:0009253">
    <property type="term" value="P:peptidoglycan catabolic process"/>
    <property type="evidence" value="ECO:0007669"/>
    <property type="project" value="InterPro"/>
</dbReference>
<gene>
    <name evidence="1" type="ORF">DPMN_025464</name>
</gene>
<dbReference type="AlphaFoldDB" id="A0A9D4LRJ4"/>
<accession>A0A9D4LRJ4</accession>
<evidence type="ECO:0000313" key="1">
    <source>
        <dbReference type="EMBL" id="KAH3862497.1"/>
    </source>
</evidence>
<protein>
    <submittedName>
        <fullName evidence="1">Uncharacterized protein</fullName>
    </submittedName>
</protein>
<reference evidence="1" key="1">
    <citation type="journal article" date="2019" name="bioRxiv">
        <title>The Genome of the Zebra Mussel, Dreissena polymorpha: A Resource for Invasive Species Research.</title>
        <authorList>
            <person name="McCartney M.A."/>
            <person name="Auch B."/>
            <person name="Kono T."/>
            <person name="Mallez S."/>
            <person name="Zhang Y."/>
            <person name="Obille A."/>
            <person name="Becker A."/>
            <person name="Abrahante J.E."/>
            <person name="Garbe J."/>
            <person name="Badalamenti J.P."/>
            <person name="Herman A."/>
            <person name="Mangelson H."/>
            <person name="Liachko I."/>
            <person name="Sullivan S."/>
            <person name="Sone E.D."/>
            <person name="Koren S."/>
            <person name="Silverstein K.A.T."/>
            <person name="Beckman K.B."/>
            <person name="Gohl D.M."/>
        </authorList>
    </citation>
    <scope>NUCLEOTIDE SEQUENCE</scope>
    <source>
        <strain evidence="1">Duluth1</strain>
        <tissue evidence="1">Whole animal</tissue>
    </source>
</reference>
<name>A0A9D4LRJ4_DREPO</name>